<dbReference type="RefSeq" id="WP_306105091.1">
    <property type="nucleotide sequence ID" value="NZ_CP120983.1"/>
</dbReference>
<evidence type="ECO:0000313" key="2">
    <source>
        <dbReference type="Proteomes" id="UP001224433"/>
    </source>
</evidence>
<sequence>MPTIAIVGAGPGLGLSIAKVFGGHGFDVALISRNKDKLDALVAELAETGLTAEGFPADVADPDQLTGALQAAIARFGRIDVLEFSPHAGLTMTAPKDVTLDKLRPQIDALLYGAVAAVQSVLPGMLAAGSGTLLFTTGGGAITPYPMLADTNIAQAGQRNWALNLHNTLAEQGIFVANVAINLMIGTQDQAPEGVPFRTPDEIALDYWNLHTERDQAEHFIGA</sequence>
<dbReference type="Proteomes" id="UP001224433">
    <property type="component" value="Chromosome"/>
</dbReference>
<evidence type="ECO:0000313" key="1">
    <source>
        <dbReference type="EMBL" id="WLQ68787.1"/>
    </source>
</evidence>
<dbReference type="InterPro" id="IPR036291">
    <property type="entry name" value="NAD(P)-bd_dom_sf"/>
</dbReference>
<keyword evidence="2" id="KW-1185">Reference proteome</keyword>
<organism evidence="1 2">
    <name type="scientific">Streptomyces glycanivorans</name>
    <dbReference type="NCBI Taxonomy" id="3033808"/>
    <lineage>
        <taxon>Bacteria</taxon>
        <taxon>Bacillati</taxon>
        <taxon>Actinomycetota</taxon>
        <taxon>Actinomycetes</taxon>
        <taxon>Kitasatosporales</taxon>
        <taxon>Streptomycetaceae</taxon>
        <taxon>Streptomyces</taxon>
    </lineage>
</organism>
<gene>
    <name evidence="1" type="ORF">P8A20_37000</name>
</gene>
<name>A0ABY9JS04_9ACTN</name>
<dbReference type="InterPro" id="IPR002347">
    <property type="entry name" value="SDR_fam"/>
</dbReference>
<dbReference type="EMBL" id="CP120983">
    <property type="protein sequence ID" value="WLQ68787.1"/>
    <property type="molecule type" value="Genomic_DNA"/>
</dbReference>
<dbReference type="SUPFAM" id="SSF51735">
    <property type="entry name" value="NAD(P)-binding Rossmann-fold domains"/>
    <property type="match status" value="1"/>
</dbReference>
<reference evidence="1 2" key="1">
    <citation type="submission" date="2023-03" db="EMBL/GenBank/DDBJ databases">
        <title>Isolation and description of six Streptomyces strains from soil environments, able to metabolize different microbial glucans.</title>
        <authorList>
            <person name="Widen T."/>
            <person name="Larsbrink J."/>
        </authorList>
    </citation>
    <scope>NUCLEOTIDE SEQUENCE [LARGE SCALE GENOMIC DNA]</scope>
    <source>
        <strain evidence="1 2">Alt3</strain>
    </source>
</reference>
<accession>A0ABY9JS04</accession>
<dbReference type="Pfam" id="PF00106">
    <property type="entry name" value="adh_short"/>
    <property type="match status" value="1"/>
</dbReference>
<proteinExistence type="predicted"/>
<protein>
    <submittedName>
        <fullName evidence="1">SDR family NAD(P)-dependent oxidoreductase</fullName>
    </submittedName>
</protein>
<dbReference type="Gene3D" id="3.40.50.720">
    <property type="entry name" value="NAD(P)-binding Rossmann-like Domain"/>
    <property type="match status" value="1"/>
</dbReference>
<dbReference type="PANTHER" id="PTHR43431:SF7">
    <property type="entry name" value="OXIDOREDUCTASE, SHORT CHAIN DEHYDROGENASE_REDUCTASE FAMILY (AFU_ORTHOLOGUE AFUA_5G14000)"/>
    <property type="match status" value="1"/>
</dbReference>
<dbReference type="PANTHER" id="PTHR43431">
    <property type="entry name" value="OXIDOREDUCTASE, SHORT CHAIN DEHYDROGENASE/REDUCTASE FAMILY (AFU_ORTHOLOGUE AFUA_5G14000)"/>
    <property type="match status" value="1"/>
</dbReference>